<reference evidence="2 3" key="1">
    <citation type="submission" date="2011-02" db="EMBL/GenBank/DDBJ databases">
        <authorList>
            <person name="Nelson K.E."/>
            <person name="Sutton G."/>
            <person name="Torralba M."/>
            <person name="Durkin S."/>
            <person name="Harkins D."/>
            <person name="Montgomery R."/>
            <person name="Ziemer C."/>
            <person name="Klaassens E."/>
            <person name="Ocuiv P."/>
            <person name="Morrison M."/>
        </authorList>
    </citation>
    <scope>NUCLEOTIDE SEQUENCE [LARGE SCALE GENOMIC DNA]</scope>
    <source>
        <strain evidence="2 3">8</strain>
    </source>
</reference>
<dbReference type="Gene3D" id="3.30.830.10">
    <property type="entry name" value="Metalloenzyme, LuxS/M16 peptidase-like"/>
    <property type="match status" value="2"/>
</dbReference>
<dbReference type="PANTHER" id="PTHR11851:SF186">
    <property type="entry name" value="INACTIVE METALLOPROTEASE YMFF-RELATED"/>
    <property type="match status" value="1"/>
</dbReference>
<dbReference type="SUPFAM" id="SSF63411">
    <property type="entry name" value="LuxS/MPP-like metallohydrolase"/>
    <property type="match status" value="2"/>
</dbReference>
<dbReference type="GO" id="GO:0046872">
    <property type="term" value="F:metal ion binding"/>
    <property type="evidence" value="ECO:0007669"/>
    <property type="project" value="InterPro"/>
</dbReference>
<dbReference type="InterPro" id="IPR007863">
    <property type="entry name" value="Peptidase_M16_C"/>
</dbReference>
<evidence type="ECO:0000313" key="2">
    <source>
        <dbReference type="EMBL" id="EGC02416.1"/>
    </source>
</evidence>
<accession>E9SEE7</accession>
<keyword evidence="2" id="KW-0378">Hydrolase</keyword>
<dbReference type="STRING" id="246199.CUS_5977"/>
<gene>
    <name evidence="2" type="ORF">CUS_5977</name>
</gene>
<protein>
    <submittedName>
        <fullName evidence="2">Peptidase M16 inactive domain protein</fullName>
        <ecNumber evidence="2">3.4.24.-</ecNumber>
    </submittedName>
</protein>
<organism evidence="2 3">
    <name type="scientific">Ruminococcus albus 8</name>
    <dbReference type="NCBI Taxonomy" id="246199"/>
    <lineage>
        <taxon>Bacteria</taxon>
        <taxon>Bacillati</taxon>
        <taxon>Bacillota</taxon>
        <taxon>Clostridia</taxon>
        <taxon>Eubacteriales</taxon>
        <taxon>Oscillospiraceae</taxon>
        <taxon>Ruminococcus</taxon>
    </lineage>
</organism>
<dbReference type="eggNOG" id="COG0612">
    <property type="taxonomic scope" value="Bacteria"/>
</dbReference>
<dbReference type="RefSeq" id="WP_002851080.1">
    <property type="nucleotide sequence ID" value="NZ_ADKM02000095.1"/>
</dbReference>
<dbReference type="GO" id="GO:0016787">
    <property type="term" value="F:hydrolase activity"/>
    <property type="evidence" value="ECO:0007669"/>
    <property type="project" value="UniProtKB-KW"/>
</dbReference>
<dbReference type="NCBIfam" id="NF047422">
    <property type="entry name" value="YfmF_fam"/>
    <property type="match status" value="1"/>
</dbReference>
<dbReference type="AlphaFoldDB" id="E9SEE7"/>
<sequence>MAVNYNKTEIGKGITLTRITDPKYKANIIRVRFITPIVPDDLGVNVLLTSLLVTSNSQYKSRSELSKKFLGLYGTSIGAVSANVSDYQSVGMTISAIRDRFTIGGEVISDEAVKQLIKCIFEPDLTDGKFNENYFRLRKQELLDNIAAAVNDKRGYAYMKAKEVIYAGEPAAVSDMGTAERAAAITQEDLLRQYRFLLKHAAIDITVCGGGEIDSAVKLLTDAFAKVERGDVPQIDYLKASPVKEKLCVKEEPMNINQSNMFMAYKTDYPNIYANKLMDCILGGSAFSKLFMNVREKLSLCYYCDSYFSDLKNVMMIESGVDTANIEKAQQAVTAELKAMQNGDFTDEEMENAKLYICSGFMSNYDSEWDIGAWYRVQDTRGTAYTPEECCALINAVTREQIIESAKSMKPDTIFILKAEGGSDDE</sequence>
<dbReference type="InterPro" id="IPR050361">
    <property type="entry name" value="MPP/UQCRC_Complex"/>
</dbReference>
<dbReference type="PANTHER" id="PTHR11851">
    <property type="entry name" value="METALLOPROTEASE"/>
    <property type="match status" value="1"/>
</dbReference>
<dbReference type="Pfam" id="PF05193">
    <property type="entry name" value="Peptidase_M16_C"/>
    <property type="match status" value="1"/>
</dbReference>
<evidence type="ECO:0000259" key="1">
    <source>
        <dbReference type="Pfam" id="PF05193"/>
    </source>
</evidence>
<keyword evidence="3" id="KW-1185">Reference proteome</keyword>
<dbReference type="EMBL" id="ADKM02000095">
    <property type="protein sequence ID" value="EGC02416.1"/>
    <property type="molecule type" value="Genomic_DNA"/>
</dbReference>
<dbReference type="Proteomes" id="UP000004259">
    <property type="component" value="Unassembled WGS sequence"/>
</dbReference>
<dbReference type="EC" id="3.4.24.-" evidence="2"/>
<comment type="caution">
    <text evidence="2">The sequence shown here is derived from an EMBL/GenBank/DDBJ whole genome shotgun (WGS) entry which is preliminary data.</text>
</comment>
<evidence type="ECO:0000313" key="3">
    <source>
        <dbReference type="Proteomes" id="UP000004259"/>
    </source>
</evidence>
<feature type="domain" description="Peptidase M16 C-terminal" evidence="1">
    <location>
        <begin position="185"/>
        <end position="354"/>
    </location>
</feature>
<dbReference type="InterPro" id="IPR011249">
    <property type="entry name" value="Metalloenz_LuxS/M16"/>
</dbReference>
<name>E9SEE7_RUMAL</name>
<dbReference type="OrthoDB" id="9762085at2"/>
<proteinExistence type="predicted"/>